<dbReference type="Proteomes" id="UP000177870">
    <property type="component" value="Chromosome"/>
</dbReference>
<evidence type="ECO:0000256" key="1">
    <source>
        <dbReference type="ARBA" id="ARBA00022679"/>
    </source>
</evidence>
<dbReference type="Pfam" id="PF00534">
    <property type="entry name" value="Glycos_transf_1"/>
    <property type="match status" value="1"/>
</dbReference>
<dbReference type="GO" id="GO:0009103">
    <property type="term" value="P:lipopolysaccharide biosynthetic process"/>
    <property type="evidence" value="ECO:0007669"/>
    <property type="project" value="TreeGrafter"/>
</dbReference>
<sequence>MVLIKQLKISNPIKDCLPTNTVSEESLRLSVLTQFFPPDYAATGQLIQELVMQLGKQGMDIKVFTGQPGYAFETATAPMYEKLGKIQIKRSRASQLWPQHIRGKAMNGLIFAVRAFLHLVKNCRRRNLVLLTTAPPFFPVVAYLARKIFGMRYVCLIYDFYPDIAVELGVIGHNHPLARFWRGLNRRVWRKAEAIIVLSSAMKQRVINTCPKLANKVAVIHSWANPDVIVPLPKPDNWFAQKHNLVNKFTVLYSGNMGRCHDIDTILETAKLLKDEPIQFVCIGSGAKREALIEDVKRLGLTNFLFLPYQDKEVLPYSLTACDLSLVSVMPGMETLVAPSKLYSALAAGVPVTVICSREAYLTELIAKAKCGASFVNGDSQGLADYIRSLAANQALVKSLGQAGREYLLENFTPEVIAKQYDQVLCEALSGE</sequence>
<evidence type="ECO:0000259" key="2">
    <source>
        <dbReference type="Pfam" id="PF00534"/>
    </source>
</evidence>
<dbReference type="STRING" id="1458985.BJP34_32360"/>
<dbReference type="InterPro" id="IPR028098">
    <property type="entry name" value="Glyco_trans_4-like_N"/>
</dbReference>
<dbReference type="InterPro" id="IPR001296">
    <property type="entry name" value="Glyco_trans_1"/>
</dbReference>
<proteinExistence type="predicted"/>
<feature type="domain" description="Glycosyltransferase subfamily 4-like N-terminal" evidence="3">
    <location>
        <begin position="46"/>
        <end position="226"/>
    </location>
</feature>
<accession>A0A1D8U0R4</accession>
<dbReference type="AlphaFoldDB" id="A0A1D8U0R4"/>
<keyword evidence="1 4" id="KW-0808">Transferase</keyword>
<dbReference type="PANTHER" id="PTHR46401:SF2">
    <property type="entry name" value="GLYCOSYLTRANSFERASE WBBK-RELATED"/>
    <property type="match status" value="1"/>
</dbReference>
<organism evidence="4 5">
    <name type="scientific">Moorena producens PAL-8-15-08-1</name>
    <dbReference type="NCBI Taxonomy" id="1458985"/>
    <lineage>
        <taxon>Bacteria</taxon>
        <taxon>Bacillati</taxon>
        <taxon>Cyanobacteriota</taxon>
        <taxon>Cyanophyceae</taxon>
        <taxon>Coleofasciculales</taxon>
        <taxon>Coleofasciculaceae</taxon>
        <taxon>Moorena</taxon>
    </lineage>
</organism>
<dbReference type="Gene3D" id="3.40.50.2000">
    <property type="entry name" value="Glycogen Phosphorylase B"/>
    <property type="match status" value="2"/>
</dbReference>
<dbReference type="KEGG" id="mpro:BJP34_32360"/>
<name>A0A1D8U0R4_9CYAN</name>
<dbReference type="PANTHER" id="PTHR46401">
    <property type="entry name" value="GLYCOSYLTRANSFERASE WBBK-RELATED"/>
    <property type="match status" value="1"/>
</dbReference>
<dbReference type="EMBL" id="CP017599">
    <property type="protein sequence ID" value="AOX03501.1"/>
    <property type="molecule type" value="Genomic_DNA"/>
</dbReference>
<gene>
    <name evidence="4" type="ORF">BJP34_32360</name>
</gene>
<dbReference type="Pfam" id="PF13439">
    <property type="entry name" value="Glyco_transf_4"/>
    <property type="match status" value="1"/>
</dbReference>
<protein>
    <submittedName>
        <fullName evidence="4">Glycosyltransferase WbuB</fullName>
    </submittedName>
</protein>
<dbReference type="SUPFAM" id="SSF53756">
    <property type="entry name" value="UDP-Glycosyltransferase/glycogen phosphorylase"/>
    <property type="match status" value="1"/>
</dbReference>
<evidence type="ECO:0000259" key="3">
    <source>
        <dbReference type="Pfam" id="PF13439"/>
    </source>
</evidence>
<evidence type="ECO:0000313" key="4">
    <source>
        <dbReference type="EMBL" id="AOX03501.1"/>
    </source>
</evidence>
<dbReference type="GO" id="GO:0016757">
    <property type="term" value="F:glycosyltransferase activity"/>
    <property type="evidence" value="ECO:0007669"/>
    <property type="project" value="InterPro"/>
</dbReference>
<reference evidence="5" key="1">
    <citation type="submission" date="2016-10" db="EMBL/GenBank/DDBJ databases">
        <title>Comparative genomics uncovers the prolific and rare metabolic potential of the cyanobacterial genus Moorea.</title>
        <authorList>
            <person name="Leao T."/>
            <person name="Castelao G."/>
            <person name="Korobeynikov A."/>
            <person name="Monroe E.A."/>
            <person name="Podell S."/>
            <person name="Glukhov E."/>
            <person name="Allen E."/>
            <person name="Gerwick W.H."/>
            <person name="Gerwick L."/>
        </authorList>
    </citation>
    <scope>NUCLEOTIDE SEQUENCE [LARGE SCALE GENOMIC DNA]</scope>
    <source>
        <strain evidence="5">PAL-8-15-08-1</strain>
    </source>
</reference>
<feature type="domain" description="Glycosyl transferase family 1" evidence="2">
    <location>
        <begin position="241"/>
        <end position="406"/>
    </location>
</feature>
<dbReference type="CDD" id="cd03794">
    <property type="entry name" value="GT4_WbuB-like"/>
    <property type="match status" value="1"/>
</dbReference>
<evidence type="ECO:0000313" key="5">
    <source>
        <dbReference type="Proteomes" id="UP000177870"/>
    </source>
</evidence>